<keyword evidence="1" id="KW-1133">Transmembrane helix</keyword>
<dbReference type="Proteomes" id="UP000823915">
    <property type="component" value="Unassembled WGS sequence"/>
</dbReference>
<keyword evidence="1" id="KW-0472">Membrane</keyword>
<sequence length="143" mass="15330">MKESKRWQDILIGVGILAAATFLIAGVCGLVCAIFMLPLGFRYESLWDIVVFFFWGSLVAIPISLVAEALPKALYALGKLPRWGARLLYLALDSFATALGLAVVDMFLESVSATDVSLWVAGLLLALPGLKDVGKDAGDDKTP</sequence>
<protein>
    <submittedName>
        <fullName evidence="2">Regulatory YrvL family protein</fullName>
    </submittedName>
</protein>
<proteinExistence type="predicted"/>
<dbReference type="EMBL" id="DXDU01000013">
    <property type="protein sequence ID" value="HIY25752.1"/>
    <property type="molecule type" value="Genomic_DNA"/>
</dbReference>
<comment type="caution">
    <text evidence="2">The sequence shown here is derived from an EMBL/GenBank/DDBJ whole genome shotgun (WGS) entry which is preliminary data.</text>
</comment>
<reference evidence="2" key="1">
    <citation type="journal article" date="2021" name="PeerJ">
        <title>Extensive microbial diversity within the chicken gut microbiome revealed by metagenomics and culture.</title>
        <authorList>
            <person name="Gilroy R."/>
            <person name="Ravi A."/>
            <person name="Getino M."/>
            <person name="Pursley I."/>
            <person name="Horton D.L."/>
            <person name="Alikhan N.F."/>
            <person name="Baker D."/>
            <person name="Gharbi K."/>
            <person name="Hall N."/>
            <person name="Watson M."/>
            <person name="Adriaenssens E.M."/>
            <person name="Foster-Nyarko E."/>
            <person name="Jarju S."/>
            <person name="Secka A."/>
            <person name="Antonio M."/>
            <person name="Oren A."/>
            <person name="Chaudhuri R.R."/>
            <person name="La Ragione R."/>
            <person name="Hildebrand F."/>
            <person name="Pallen M.J."/>
        </authorList>
    </citation>
    <scope>NUCLEOTIDE SEQUENCE</scope>
    <source>
        <strain evidence="2">1282</strain>
    </source>
</reference>
<feature type="transmembrane region" description="Helical" evidence="1">
    <location>
        <begin position="12"/>
        <end position="37"/>
    </location>
</feature>
<name>A0A9D2C0U7_9FIRM</name>
<evidence type="ECO:0000313" key="2">
    <source>
        <dbReference type="EMBL" id="HIY25752.1"/>
    </source>
</evidence>
<dbReference type="InterPro" id="IPR025912">
    <property type="entry name" value="YrvL"/>
</dbReference>
<evidence type="ECO:0000313" key="3">
    <source>
        <dbReference type="Proteomes" id="UP000823915"/>
    </source>
</evidence>
<gene>
    <name evidence="2" type="ORF">H9838_01090</name>
</gene>
<feature type="transmembrane region" description="Helical" evidence="1">
    <location>
        <begin position="87"/>
        <end position="108"/>
    </location>
</feature>
<organism evidence="2 3">
    <name type="scientific">Candidatus Acutalibacter pullistercoris</name>
    <dbReference type="NCBI Taxonomy" id="2838418"/>
    <lineage>
        <taxon>Bacteria</taxon>
        <taxon>Bacillati</taxon>
        <taxon>Bacillota</taxon>
        <taxon>Clostridia</taxon>
        <taxon>Eubacteriales</taxon>
        <taxon>Acutalibacteraceae</taxon>
        <taxon>Acutalibacter</taxon>
    </lineage>
</organism>
<reference evidence="2" key="2">
    <citation type="submission" date="2021-04" db="EMBL/GenBank/DDBJ databases">
        <authorList>
            <person name="Gilroy R."/>
        </authorList>
    </citation>
    <scope>NUCLEOTIDE SEQUENCE</scope>
    <source>
        <strain evidence="2">1282</strain>
    </source>
</reference>
<keyword evidence="1" id="KW-0812">Transmembrane</keyword>
<evidence type="ECO:0000256" key="1">
    <source>
        <dbReference type="SAM" id="Phobius"/>
    </source>
</evidence>
<dbReference type="AlphaFoldDB" id="A0A9D2C0U7"/>
<dbReference type="Pfam" id="PF14184">
    <property type="entry name" value="YrvL"/>
    <property type="match status" value="1"/>
</dbReference>
<accession>A0A9D2C0U7</accession>
<feature type="transmembrane region" description="Helical" evidence="1">
    <location>
        <begin position="49"/>
        <end position="67"/>
    </location>
</feature>